<protein>
    <submittedName>
        <fullName evidence="2">Uncharacterized protein</fullName>
    </submittedName>
</protein>
<feature type="coiled-coil region" evidence="1">
    <location>
        <begin position="135"/>
        <end position="192"/>
    </location>
</feature>
<dbReference type="RefSeq" id="WP_115270070.1">
    <property type="nucleotide sequence ID" value="NZ_UGGU01000003.1"/>
</dbReference>
<name>A0A377GXX1_9FUSO</name>
<dbReference type="AlphaFoldDB" id="A0A377GXX1"/>
<dbReference type="EMBL" id="UGGU01000003">
    <property type="protein sequence ID" value="STO31612.1"/>
    <property type="molecule type" value="Genomic_DNA"/>
</dbReference>
<organism evidence="2 3">
    <name type="scientific">Fusobacterium necrogenes</name>
    <dbReference type="NCBI Taxonomy" id="858"/>
    <lineage>
        <taxon>Bacteria</taxon>
        <taxon>Fusobacteriati</taxon>
        <taxon>Fusobacteriota</taxon>
        <taxon>Fusobacteriia</taxon>
        <taxon>Fusobacteriales</taxon>
        <taxon>Fusobacteriaceae</taxon>
        <taxon>Fusobacterium</taxon>
    </lineage>
</organism>
<dbReference type="Proteomes" id="UP000255328">
    <property type="component" value="Unassembled WGS sequence"/>
</dbReference>
<keyword evidence="3" id="KW-1185">Reference proteome</keyword>
<gene>
    <name evidence="2" type="ORF">NCTC10723_01066</name>
</gene>
<sequence>MQRKECNEILKFSTEVILQVFIKINKRVEELKNNDELSALEILENEVIPKYEKLYKALKIEFGENEDIDSEKFISIKKYIYDIMKENNFTEEFIKTQMKLREEFQGESGAEVVKKLYEYEKKQMENTKYNLLEKVNKVLDKEDELSMELKNAIQEEEQIECIYKLQPVREEYRALEEKILRVQKNIDVLKKKIDSEWAYEIYGTVSKDEMLNTYNQTMKK</sequence>
<accession>A0A377GXX1</accession>
<reference evidence="2 3" key="1">
    <citation type="submission" date="2018-06" db="EMBL/GenBank/DDBJ databases">
        <authorList>
            <consortium name="Pathogen Informatics"/>
            <person name="Doyle S."/>
        </authorList>
    </citation>
    <scope>NUCLEOTIDE SEQUENCE [LARGE SCALE GENOMIC DNA]</scope>
    <source>
        <strain evidence="2 3">NCTC10723</strain>
    </source>
</reference>
<keyword evidence="1" id="KW-0175">Coiled coil</keyword>
<proteinExistence type="predicted"/>
<evidence type="ECO:0000256" key="1">
    <source>
        <dbReference type="SAM" id="Coils"/>
    </source>
</evidence>
<dbReference type="OrthoDB" id="87449at2"/>
<evidence type="ECO:0000313" key="3">
    <source>
        <dbReference type="Proteomes" id="UP000255328"/>
    </source>
</evidence>
<evidence type="ECO:0000313" key="2">
    <source>
        <dbReference type="EMBL" id="STO31612.1"/>
    </source>
</evidence>